<feature type="compositionally biased region" description="Polar residues" evidence="1">
    <location>
        <begin position="312"/>
        <end position="323"/>
    </location>
</feature>
<protein>
    <recommendedName>
        <fullName evidence="4">PDZ domain-containing protein</fullName>
    </recommendedName>
</protein>
<dbReference type="AlphaFoldDB" id="A0A3R7KGT9"/>
<dbReference type="Proteomes" id="UP000284403">
    <property type="component" value="Unassembled WGS sequence"/>
</dbReference>
<proteinExistence type="predicted"/>
<feature type="region of interest" description="Disordered" evidence="1">
    <location>
        <begin position="225"/>
        <end position="247"/>
    </location>
</feature>
<evidence type="ECO:0000313" key="3">
    <source>
        <dbReference type="Proteomes" id="UP000284403"/>
    </source>
</evidence>
<feature type="region of interest" description="Disordered" evidence="1">
    <location>
        <begin position="118"/>
        <end position="148"/>
    </location>
</feature>
<accession>A0A3R7KGT9</accession>
<dbReference type="OrthoDB" id="253133at2759"/>
<evidence type="ECO:0000313" key="2">
    <source>
        <dbReference type="EMBL" id="RNF06214.1"/>
    </source>
</evidence>
<evidence type="ECO:0008006" key="4">
    <source>
        <dbReference type="Google" id="ProtNLM"/>
    </source>
</evidence>
<organism evidence="2 3">
    <name type="scientific">Trypanosoma conorhini</name>
    <dbReference type="NCBI Taxonomy" id="83891"/>
    <lineage>
        <taxon>Eukaryota</taxon>
        <taxon>Discoba</taxon>
        <taxon>Euglenozoa</taxon>
        <taxon>Kinetoplastea</taxon>
        <taxon>Metakinetoplastina</taxon>
        <taxon>Trypanosomatida</taxon>
        <taxon>Trypanosomatidae</taxon>
        <taxon>Trypanosoma</taxon>
    </lineage>
</organism>
<dbReference type="RefSeq" id="XP_029225409.1">
    <property type="nucleotide sequence ID" value="XM_029374500.1"/>
</dbReference>
<keyword evidence="3" id="KW-1185">Reference proteome</keyword>
<gene>
    <name evidence="2" type="ORF">Tco025E_07638</name>
</gene>
<evidence type="ECO:0000256" key="1">
    <source>
        <dbReference type="SAM" id="MobiDB-lite"/>
    </source>
</evidence>
<dbReference type="EMBL" id="MKKU01000607">
    <property type="protein sequence ID" value="RNF06214.1"/>
    <property type="molecule type" value="Genomic_DNA"/>
</dbReference>
<comment type="caution">
    <text evidence="2">The sequence shown here is derived from an EMBL/GenBank/DDBJ whole genome shotgun (WGS) entry which is preliminary data.</text>
</comment>
<reference evidence="2 3" key="1">
    <citation type="journal article" date="2018" name="BMC Genomics">
        <title>Genomic comparison of Trypanosoma conorhini and Trypanosoma rangeli to Trypanosoma cruzi strains of high and low virulence.</title>
        <authorList>
            <person name="Bradwell K.R."/>
            <person name="Koparde V.N."/>
            <person name="Matveyev A.V."/>
            <person name="Serrano M.G."/>
            <person name="Alves J.M."/>
            <person name="Parikh H."/>
            <person name="Huang B."/>
            <person name="Lee V."/>
            <person name="Espinosa-Alvarez O."/>
            <person name="Ortiz P.A."/>
            <person name="Costa-Martins A.G."/>
            <person name="Teixeira M.M."/>
            <person name="Buck G.A."/>
        </authorList>
    </citation>
    <scope>NUCLEOTIDE SEQUENCE [LARGE SCALE GENOMIC DNA]</scope>
    <source>
        <strain evidence="2 3">025E</strain>
    </source>
</reference>
<feature type="region of interest" description="Disordered" evidence="1">
    <location>
        <begin position="263"/>
        <end position="323"/>
    </location>
</feature>
<name>A0A3R7KGT9_9TRYP</name>
<sequence length="478" mass="52045">MQNTELSSRRLSNGCLRQALHGPRRAVVARTVRNGCYEVKQPLLREEAQDIRGGYQPGLNAGSGRRQLSPARRPLTAPGRVALLNSPLSDVSSRRRRAFMETAPHTCINGASADSGAAAGAAVNGRDGVRRASQQRGQPHGVSARLPRRRSLLFFPRTRARGNNARATGLVEFVRHSPSLSLQSSNSAPSSSLRHARRTWQAEAVLRRALSSPAASALDNVTPLSARKHSIRKQLATTPPARRENGEAPVVFRRHLTCIGVSLGQSSERRPRPHPCSRPISPLPSHHGGPHSTKSRGGIHGSRRGHRENLLSDASPTASSCQTNHHACLTSRSSMERVRANRSTLTGKFDWPLGRCGIYWAPSNLRRACAPLSPARPTGMEQLSMRDFLSAHLPSCEFNAFLKCVKVRGPPSKEDGKSHAVATIREGDYLFACQGNPLVDITDLVQVVRESLERGCESLEMNVLRGSAPALVREKLHA</sequence>
<dbReference type="GeneID" id="40321249"/>